<dbReference type="InterPro" id="IPR036179">
    <property type="entry name" value="Ig-like_dom_sf"/>
</dbReference>
<dbReference type="CDD" id="cd00096">
    <property type="entry name" value="Ig"/>
    <property type="match status" value="1"/>
</dbReference>
<evidence type="ECO:0000259" key="12">
    <source>
        <dbReference type="PROSITE" id="PS50835"/>
    </source>
</evidence>
<evidence type="ECO:0000256" key="10">
    <source>
        <dbReference type="ARBA" id="ARBA00023319"/>
    </source>
</evidence>
<keyword evidence="4" id="KW-0732">Signal</keyword>
<dbReference type="Gene3D" id="2.60.40.10">
    <property type="entry name" value="Immunoglobulins"/>
    <property type="match status" value="3"/>
</dbReference>
<comment type="subcellular location">
    <subcellularLocation>
        <location evidence="1">Cell membrane</location>
        <topology evidence="1">Single-pass type I membrane protein</topology>
    </subcellularLocation>
</comment>
<dbReference type="GO" id="GO:0071222">
    <property type="term" value="P:cellular response to lipopolysaccharide"/>
    <property type="evidence" value="ECO:0007669"/>
    <property type="project" value="TreeGrafter"/>
</dbReference>
<feature type="transmembrane region" description="Helical" evidence="11">
    <location>
        <begin position="285"/>
        <end position="305"/>
    </location>
</feature>
<name>A0A3Q0RJJ5_AMPCI</name>
<dbReference type="InterPro" id="IPR013783">
    <property type="entry name" value="Ig-like_fold"/>
</dbReference>
<dbReference type="Proteomes" id="UP000261340">
    <property type="component" value="Unplaced"/>
</dbReference>
<keyword evidence="10" id="KW-0393">Immunoglobulin domain</keyword>
<keyword evidence="6 11" id="KW-0472">Membrane</keyword>
<reference evidence="13" key="1">
    <citation type="submission" date="2025-08" db="UniProtKB">
        <authorList>
            <consortium name="Ensembl"/>
        </authorList>
    </citation>
    <scope>IDENTIFICATION</scope>
</reference>
<evidence type="ECO:0000256" key="7">
    <source>
        <dbReference type="ARBA" id="ARBA00023157"/>
    </source>
</evidence>
<evidence type="ECO:0000256" key="8">
    <source>
        <dbReference type="ARBA" id="ARBA00023170"/>
    </source>
</evidence>
<evidence type="ECO:0000256" key="1">
    <source>
        <dbReference type="ARBA" id="ARBA00004251"/>
    </source>
</evidence>
<dbReference type="GO" id="GO:0007166">
    <property type="term" value="P:cell surface receptor signaling pathway"/>
    <property type="evidence" value="ECO:0007669"/>
    <property type="project" value="TreeGrafter"/>
</dbReference>
<feature type="domain" description="Ig-like" evidence="12">
    <location>
        <begin position="164"/>
        <end position="280"/>
    </location>
</feature>
<dbReference type="GO" id="GO:0009897">
    <property type="term" value="C:external side of plasma membrane"/>
    <property type="evidence" value="ECO:0007669"/>
    <property type="project" value="TreeGrafter"/>
</dbReference>
<keyword evidence="3 11" id="KW-0812">Transmembrane</keyword>
<evidence type="ECO:0000256" key="2">
    <source>
        <dbReference type="ARBA" id="ARBA00022475"/>
    </source>
</evidence>
<evidence type="ECO:0000313" key="14">
    <source>
        <dbReference type="Proteomes" id="UP000261340"/>
    </source>
</evidence>
<dbReference type="InterPro" id="IPR007110">
    <property type="entry name" value="Ig-like_dom"/>
</dbReference>
<evidence type="ECO:0000256" key="11">
    <source>
        <dbReference type="SAM" id="Phobius"/>
    </source>
</evidence>
<dbReference type="GO" id="GO:0006955">
    <property type="term" value="P:immune response"/>
    <property type="evidence" value="ECO:0007669"/>
    <property type="project" value="TreeGrafter"/>
</dbReference>
<sequence length="314" mass="35626">MLPCSFQPGRNETIEWFRQGAVVYKFNQSKVGHFKHEQLAGRASIFPSLVSRGNATLVLRSSGLKDRGMYRCHVHTTEAPIQGLVLELSRLSGYEEMKCTVQDVYPAPRVTWETEPQTFEDLRPMTRILANKKGLYNVDSRLKRLTGPPNLVYICKVTISYGGPTWTGSLREREIKEFQGRDLTIPCSAPSYMNNPSLHWTFSNSEHPSPIFNYDSRSGKTRSSPDWKSHVELDHFRVQFGDGSLRLMDPKHSEHTGRYTCVFSMPHGTHTERTHEATAEPPSHWWILGLVAGLLILVLVGVLAYRKLKGKDGL</sequence>
<keyword evidence="7" id="KW-1015">Disulfide bond</keyword>
<keyword evidence="2" id="KW-1003">Cell membrane</keyword>
<dbReference type="GO" id="GO:0031295">
    <property type="term" value="P:T cell costimulation"/>
    <property type="evidence" value="ECO:0007669"/>
    <property type="project" value="TreeGrafter"/>
</dbReference>
<evidence type="ECO:0000256" key="6">
    <source>
        <dbReference type="ARBA" id="ARBA00023136"/>
    </source>
</evidence>
<dbReference type="OMA" id="GRDKKPR"/>
<evidence type="ECO:0000256" key="4">
    <source>
        <dbReference type="ARBA" id="ARBA00022729"/>
    </source>
</evidence>
<dbReference type="SUPFAM" id="SSF48726">
    <property type="entry name" value="Immunoglobulin"/>
    <property type="match status" value="3"/>
</dbReference>
<dbReference type="GO" id="GO:0042130">
    <property type="term" value="P:negative regulation of T cell proliferation"/>
    <property type="evidence" value="ECO:0007669"/>
    <property type="project" value="TreeGrafter"/>
</dbReference>
<dbReference type="PROSITE" id="PS50835">
    <property type="entry name" value="IG_LIKE"/>
    <property type="match status" value="2"/>
</dbReference>
<feature type="domain" description="Ig-like" evidence="12">
    <location>
        <begin position="1"/>
        <end position="82"/>
    </location>
</feature>
<dbReference type="GeneTree" id="ENSGT00940000163670"/>
<evidence type="ECO:0000256" key="9">
    <source>
        <dbReference type="ARBA" id="ARBA00023180"/>
    </source>
</evidence>
<dbReference type="InterPro" id="IPR051713">
    <property type="entry name" value="T-cell_Activation_Regulation"/>
</dbReference>
<dbReference type="AlphaFoldDB" id="A0A3Q0RJJ5"/>
<organism evidence="13 14">
    <name type="scientific">Amphilophus citrinellus</name>
    <name type="common">Midas cichlid</name>
    <name type="synonym">Cichlasoma citrinellum</name>
    <dbReference type="NCBI Taxonomy" id="61819"/>
    <lineage>
        <taxon>Eukaryota</taxon>
        <taxon>Metazoa</taxon>
        <taxon>Chordata</taxon>
        <taxon>Craniata</taxon>
        <taxon>Vertebrata</taxon>
        <taxon>Euteleostomi</taxon>
        <taxon>Actinopterygii</taxon>
        <taxon>Neopterygii</taxon>
        <taxon>Teleostei</taxon>
        <taxon>Neoteleostei</taxon>
        <taxon>Acanthomorphata</taxon>
        <taxon>Ovalentaria</taxon>
        <taxon>Cichlomorphae</taxon>
        <taxon>Cichliformes</taxon>
        <taxon>Cichlidae</taxon>
        <taxon>New World cichlids</taxon>
        <taxon>Cichlasomatinae</taxon>
        <taxon>Heroini</taxon>
        <taxon>Amphilophus</taxon>
    </lineage>
</organism>
<keyword evidence="5 11" id="KW-1133">Transmembrane helix</keyword>
<dbReference type="InterPro" id="IPR013106">
    <property type="entry name" value="Ig_V-set"/>
</dbReference>
<evidence type="ECO:0000256" key="5">
    <source>
        <dbReference type="ARBA" id="ARBA00022989"/>
    </source>
</evidence>
<dbReference type="PANTHER" id="PTHR25466:SF14">
    <property type="entry name" value="BUTYROPHILIN SUBFAMILY 2 MEMBER A2-LIKE-RELATED"/>
    <property type="match status" value="1"/>
</dbReference>
<keyword evidence="8" id="KW-0675">Receptor</keyword>
<accession>A0A3Q0RJJ5</accession>
<keyword evidence="9" id="KW-0325">Glycoprotein</keyword>
<dbReference type="GO" id="GO:0042102">
    <property type="term" value="P:positive regulation of T cell proliferation"/>
    <property type="evidence" value="ECO:0007669"/>
    <property type="project" value="TreeGrafter"/>
</dbReference>
<proteinExistence type="predicted"/>
<evidence type="ECO:0000313" key="13">
    <source>
        <dbReference type="Ensembl" id="ENSACIP00000010721.1"/>
    </source>
</evidence>
<dbReference type="PANTHER" id="PTHR25466">
    <property type="entry name" value="T-LYMPHOCYTE ACTIVATION ANTIGEN"/>
    <property type="match status" value="1"/>
</dbReference>
<keyword evidence="14" id="KW-1185">Reference proteome</keyword>
<dbReference type="STRING" id="61819.ENSACIP00000010721"/>
<dbReference type="Ensembl" id="ENSACIT00000011028.1">
    <property type="protein sequence ID" value="ENSACIP00000010721.1"/>
    <property type="gene ID" value="ENSACIG00000008386.1"/>
</dbReference>
<protein>
    <submittedName>
        <fullName evidence="13">HERV-H LTR-associating 2b, tandem duplicate 1</fullName>
    </submittedName>
</protein>
<reference evidence="13" key="2">
    <citation type="submission" date="2025-09" db="UniProtKB">
        <authorList>
            <consortium name="Ensembl"/>
        </authorList>
    </citation>
    <scope>IDENTIFICATION</scope>
</reference>
<evidence type="ECO:0000256" key="3">
    <source>
        <dbReference type="ARBA" id="ARBA00022692"/>
    </source>
</evidence>
<dbReference type="Pfam" id="PF07686">
    <property type="entry name" value="V-set"/>
    <property type="match status" value="1"/>
</dbReference>